<dbReference type="InterPro" id="IPR001173">
    <property type="entry name" value="Glyco_trans_2-like"/>
</dbReference>
<name>A0A1T5FAR0_9SPHI</name>
<dbReference type="PANTHER" id="PTHR43685">
    <property type="entry name" value="GLYCOSYLTRANSFERASE"/>
    <property type="match status" value="1"/>
</dbReference>
<dbReference type="SUPFAM" id="SSF53448">
    <property type="entry name" value="Nucleotide-diphospho-sugar transferases"/>
    <property type="match status" value="1"/>
</dbReference>
<evidence type="ECO:0000313" key="3">
    <source>
        <dbReference type="Proteomes" id="UP000189981"/>
    </source>
</evidence>
<evidence type="ECO:0000259" key="1">
    <source>
        <dbReference type="Pfam" id="PF00535"/>
    </source>
</evidence>
<dbReference type="GO" id="GO:0016740">
    <property type="term" value="F:transferase activity"/>
    <property type="evidence" value="ECO:0007669"/>
    <property type="project" value="UniProtKB-KW"/>
</dbReference>
<keyword evidence="2" id="KW-0808">Transferase</keyword>
<gene>
    <name evidence="2" type="ORF">SAMN05661099_3546</name>
</gene>
<dbReference type="PANTHER" id="PTHR43685:SF2">
    <property type="entry name" value="GLYCOSYLTRANSFERASE 2-LIKE DOMAIN-CONTAINING PROTEIN"/>
    <property type="match status" value="1"/>
</dbReference>
<evidence type="ECO:0000313" key="2">
    <source>
        <dbReference type="EMBL" id="SKB93168.1"/>
    </source>
</evidence>
<dbReference type="OrthoDB" id="9802649at2"/>
<dbReference type="RefSeq" id="WP_079704046.1">
    <property type="nucleotide sequence ID" value="NZ_FUYR01000007.1"/>
</dbReference>
<keyword evidence="3" id="KW-1185">Reference proteome</keyword>
<dbReference type="Gene3D" id="3.90.550.10">
    <property type="entry name" value="Spore Coat Polysaccharide Biosynthesis Protein SpsA, Chain A"/>
    <property type="match status" value="1"/>
</dbReference>
<protein>
    <submittedName>
        <fullName evidence="2">Glycosyltransferase involved in cell wall bisynthesis</fullName>
    </submittedName>
</protein>
<dbReference type="STRING" id="572036.SAMN05661099_3546"/>
<dbReference type="Pfam" id="PF00535">
    <property type="entry name" value="Glycos_transf_2"/>
    <property type="match status" value="1"/>
</dbReference>
<proteinExistence type="predicted"/>
<reference evidence="3" key="1">
    <citation type="submission" date="2017-02" db="EMBL/GenBank/DDBJ databases">
        <authorList>
            <person name="Varghese N."/>
            <person name="Submissions S."/>
        </authorList>
    </citation>
    <scope>NUCLEOTIDE SEQUENCE [LARGE SCALE GENOMIC DNA]</scope>
    <source>
        <strain evidence="3">DSM 22385</strain>
    </source>
</reference>
<dbReference type="CDD" id="cd04196">
    <property type="entry name" value="GT_2_like_d"/>
    <property type="match status" value="1"/>
</dbReference>
<dbReference type="Proteomes" id="UP000189981">
    <property type="component" value="Unassembled WGS sequence"/>
</dbReference>
<feature type="domain" description="Glycosyltransferase 2-like" evidence="1">
    <location>
        <begin position="17"/>
        <end position="127"/>
    </location>
</feature>
<dbReference type="InterPro" id="IPR050834">
    <property type="entry name" value="Glycosyltransf_2"/>
</dbReference>
<dbReference type="InterPro" id="IPR029044">
    <property type="entry name" value="Nucleotide-diphossugar_trans"/>
</dbReference>
<organism evidence="2 3">
    <name type="scientific">Daejeonella lutea</name>
    <dbReference type="NCBI Taxonomy" id="572036"/>
    <lineage>
        <taxon>Bacteria</taxon>
        <taxon>Pseudomonadati</taxon>
        <taxon>Bacteroidota</taxon>
        <taxon>Sphingobacteriia</taxon>
        <taxon>Sphingobacteriales</taxon>
        <taxon>Sphingobacteriaceae</taxon>
        <taxon>Daejeonella</taxon>
    </lineage>
</organism>
<dbReference type="AlphaFoldDB" id="A0A1T5FAR0"/>
<dbReference type="EMBL" id="FUYR01000007">
    <property type="protein sequence ID" value="SKB93168.1"/>
    <property type="molecule type" value="Genomic_DNA"/>
</dbReference>
<accession>A0A1T5FAR0</accession>
<sequence>MSTDQPSSPYKFCPPISVAMATYNGAKYLEEQLDSILAQTLSPAEILVSDDASDDGTTEILEKYQAKGLLRFHVNEQRLGYVGNFQNAVSMAQQDHYIALSDQDDIWLPRKLEAAMGAMQATEESGTPAMVYSDLILVDEAGKLLNTSFRNELGQDGYQHCLNTLLFGGFVNGCTMLMNPEMVKYFKTIPRGEHITHDTWIALIAYSFGNVAQVPEALIHYRRHNNNATDLLGLEKKTRFGRIRSEISSAFKNNDLFEREFDCVGKFYETFSDKLDPEQEKLILKFLKLKGKSYLEMKLGLRGFFRGKWK</sequence>